<keyword evidence="2" id="KW-1185">Reference proteome</keyword>
<organism evidence="1 2">
    <name type="scientific">Eumeta variegata</name>
    <name type="common">Bagworm moth</name>
    <name type="synonym">Eumeta japonica</name>
    <dbReference type="NCBI Taxonomy" id="151549"/>
    <lineage>
        <taxon>Eukaryota</taxon>
        <taxon>Metazoa</taxon>
        <taxon>Ecdysozoa</taxon>
        <taxon>Arthropoda</taxon>
        <taxon>Hexapoda</taxon>
        <taxon>Insecta</taxon>
        <taxon>Pterygota</taxon>
        <taxon>Neoptera</taxon>
        <taxon>Endopterygota</taxon>
        <taxon>Lepidoptera</taxon>
        <taxon>Glossata</taxon>
        <taxon>Ditrysia</taxon>
        <taxon>Tineoidea</taxon>
        <taxon>Psychidae</taxon>
        <taxon>Oiketicinae</taxon>
        <taxon>Eumeta</taxon>
    </lineage>
</organism>
<comment type="caution">
    <text evidence="1">The sequence shown here is derived from an EMBL/GenBank/DDBJ whole genome shotgun (WGS) entry which is preliminary data.</text>
</comment>
<dbReference type="Proteomes" id="UP000299102">
    <property type="component" value="Unassembled WGS sequence"/>
</dbReference>
<protein>
    <submittedName>
        <fullName evidence="1">Uncharacterized protein</fullName>
    </submittedName>
</protein>
<dbReference type="EMBL" id="BGZK01000091">
    <property type="protein sequence ID" value="GBP17913.1"/>
    <property type="molecule type" value="Genomic_DNA"/>
</dbReference>
<name>A0A4C1TV47_EUMVA</name>
<dbReference type="AlphaFoldDB" id="A0A4C1TV47"/>
<evidence type="ECO:0000313" key="1">
    <source>
        <dbReference type="EMBL" id="GBP17913.1"/>
    </source>
</evidence>
<reference evidence="1 2" key="1">
    <citation type="journal article" date="2019" name="Commun. Biol.">
        <title>The bagworm genome reveals a unique fibroin gene that provides high tensile strength.</title>
        <authorList>
            <person name="Kono N."/>
            <person name="Nakamura H."/>
            <person name="Ohtoshi R."/>
            <person name="Tomita M."/>
            <person name="Numata K."/>
            <person name="Arakawa K."/>
        </authorList>
    </citation>
    <scope>NUCLEOTIDE SEQUENCE [LARGE SCALE GENOMIC DNA]</scope>
</reference>
<sequence>MHNVRPSRILMRRSLGRSREILCVVRKNDDAEWLDETDVDFQQSTVSTTDLQDAYPVVTVEEKLNSAASIETARVRRIAGSCDLHGKRAHSQR</sequence>
<proteinExistence type="predicted"/>
<gene>
    <name evidence="1" type="ORF">EVAR_7906_1</name>
</gene>
<dbReference type="OrthoDB" id="2433005at2759"/>
<evidence type="ECO:0000313" key="2">
    <source>
        <dbReference type="Proteomes" id="UP000299102"/>
    </source>
</evidence>
<accession>A0A4C1TV47</accession>